<dbReference type="InterPro" id="IPR002686">
    <property type="entry name" value="Transposase_17"/>
</dbReference>
<dbReference type="Proteomes" id="UP000318878">
    <property type="component" value="Unassembled WGS sequence"/>
</dbReference>
<protein>
    <submittedName>
        <fullName evidence="2">Transposase IS200 like protein</fullName>
    </submittedName>
</protein>
<dbReference type="InterPro" id="IPR036515">
    <property type="entry name" value="Transposase_17_sf"/>
</dbReference>
<dbReference type="GO" id="GO:0004803">
    <property type="term" value="F:transposase activity"/>
    <property type="evidence" value="ECO:0007669"/>
    <property type="project" value="InterPro"/>
</dbReference>
<dbReference type="GO" id="GO:0003677">
    <property type="term" value="F:DNA binding"/>
    <property type="evidence" value="ECO:0007669"/>
    <property type="project" value="InterPro"/>
</dbReference>
<dbReference type="OrthoDB" id="274221at2"/>
<keyword evidence="3" id="KW-1185">Reference proteome</keyword>
<evidence type="ECO:0000313" key="2">
    <source>
        <dbReference type="EMBL" id="TWT29904.1"/>
    </source>
</evidence>
<dbReference type="AlphaFoldDB" id="A0A5C5UTZ2"/>
<sequence length="106" mass="12334">MKEEEVFLNLEQRQVVEQAIGDHCHFRNWILHAVNCRSNHVHVVVAADVHPKEVMRQLKYWATRRLNEMGASREAWWAELGSGRDLNDEVALVGAIIYTLEAQDRK</sequence>
<reference evidence="2 3" key="1">
    <citation type="submission" date="2019-02" db="EMBL/GenBank/DDBJ databases">
        <title>Deep-cultivation of Planctomycetes and their phenomic and genomic characterization uncovers novel biology.</title>
        <authorList>
            <person name="Wiegand S."/>
            <person name="Jogler M."/>
            <person name="Boedeker C."/>
            <person name="Pinto D."/>
            <person name="Vollmers J."/>
            <person name="Rivas-Marin E."/>
            <person name="Kohn T."/>
            <person name="Peeters S.H."/>
            <person name="Heuer A."/>
            <person name="Rast P."/>
            <person name="Oberbeckmann S."/>
            <person name="Bunk B."/>
            <person name="Jeske O."/>
            <person name="Meyerdierks A."/>
            <person name="Storesund J.E."/>
            <person name="Kallscheuer N."/>
            <person name="Luecker S."/>
            <person name="Lage O.M."/>
            <person name="Pohl T."/>
            <person name="Merkel B.J."/>
            <person name="Hornburger P."/>
            <person name="Mueller R.-W."/>
            <person name="Bruemmer F."/>
            <person name="Labrenz M."/>
            <person name="Spormann A.M."/>
            <person name="Op Den Camp H."/>
            <person name="Overmann J."/>
            <person name="Amann R."/>
            <person name="Jetten M.S.M."/>
            <person name="Mascher T."/>
            <person name="Medema M.H."/>
            <person name="Devos D.P."/>
            <person name="Kaster A.-K."/>
            <person name="Ovreas L."/>
            <person name="Rohde M."/>
            <person name="Galperin M.Y."/>
            <person name="Jogler C."/>
        </authorList>
    </citation>
    <scope>NUCLEOTIDE SEQUENCE [LARGE SCALE GENOMIC DNA]</scope>
    <source>
        <strain evidence="2 3">Enr8</strain>
    </source>
</reference>
<accession>A0A5C5UTZ2</accession>
<gene>
    <name evidence="2" type="ORF">Enr8_45600</name>
</gene>
<feature type="domain" description="Transposase IS200-like" evidence="1">
    <location>
        <begin position="3"/>
        <end position="74"/>
    </location>
</feature>
<evidence type="ECO:0000259" key="1">
    <source>
        <dbReference type="Pfam" id="PF01797"/>
    </source>
</evidence>
<dbReference type="Pfam" id="PF01797">
    <property type="entry name" value="Y1_Tnp"/>
    <property type="match status" value="1"/>
</dbReference>
<name>A0A5C5UTZ2_9BACT</name>
<dbReference type="EMBL" id="SJPF01000006">
    <property type="protein sequence ID" value="TWT29904.1"/>
    <property type="molecule type" value="Genomic_DNA"/>
</dbReference>
<comment type="caution">
    <text evidence="2">The sequence shown here is derived from an EMBL/GenBank/DDBJ whole genome shotgun (WGS) entry which is preliminary data.</text>
</comment>
<evidence type="ECO:0000313" key="3">
    <source>
        <dbReference type="Proteomes" id="UP000318878"/>
    </source>
</evidence>
<dbReference type="GO" id="GO:0006313">
    <property type="term" value="P:DNA transposition"/>
    <property type="evidence" value="ECO:0007669"/>
    <property type="project" value="InterPro"/>
</dbReference>
<organism evidence="2 3">
    <name type="scientific">Blastopirellula retiformator</name>
    <dbReference type="NCBI Taxonomy" id="2527970"/>
    <lineage>
        <taxon>Bacteria</taxon>
        <taxon>Pseudomonadati</taxon>
        <taxon>Planctomycetota</taxon>
        <taxon>Planctomycetia</taxon>
        <taxon>Pirellulales</taxon>
        <taxon>Pirellulaceae</taxon>
        <taxon>Blastopirellula</taxon>
    </lineage>
</organism>
<proteinExistence type="predicted"/>
<dbReference type="SUPFAM" id="SSF143422">
    <property type="entry name" value="Transposase IS200-like"/>
    <property type="match status" value="1"/>
</dbReference>
<dbReference type="Gene3D" id="3.30.70.1290">
    <property type="entry name" value="Transposase IS200-like"/>
    <property type="match status" value="1"/>
</dbReference>